<sequence length="834" mass="87833">MSLKHSAEARSKAQRPKVQGQDSGSAIETTDWARDAGSSMAKPKATGDASRRTVTGSRSRAQAFEPHGVGKPSWDVLGISKNGGRFYALFEKGTFGKALLSISDSCLATAALSACLTLSAGCPGAKQRSAARPSSGAEECRRRSQPPLPKREQSDAPGPLTRQQLLKPSWLHDRGFGISRSAFSGSVFREHSGMRRGALLAAQLRGKASSRKSQVVVSAFESELGVQAPVGFWDPAGLSADGSVENFKRRRATELKHGRIAMLATMGYITPEITGKFPGYLSPSAGLKFADVPNGLAAISKVPQAGWGQILLYMAYCEASQTQEPGTAAYAGDFGFKVLTSSDPAEKTKKLSLGRWGQILAYMAFCEVSQDQSAGTPAAAGDFGFKSLLFSFCCTSQRVVNVKVPAAGWGQILAYMAFCEVSQDQSAGTPAAAGDFGFKVPAAGWGQILAYMAFCEVPAAGWGQILAYMAFCEVSQDQSAGTPAAAGDFGFKVPAAGWGQILAYMAFCEVSQDQSAGTPAAAGDFGFKVLTSSDPAEKTKKLSTATSKPPPPLRNDPNALPGFALRERKIEAFVQSSPAGQAAPERSSVQLRGRVAAQRSAEGSSSSSLLGCTTVASASALLAAQLRGKASSRKSQVVVSAFESELGVQAPVGFWDPAGLSADGSVENFKRRRATELKHGRIAMLATMGYITPEITGKFPGYLSPSAGLKFADVPNGLAAISKVPQAGWGQILLYMAYCEASQTQEPGTAAYAGDFGFKVLTSSDPAEKTKKLSLGRGGRERSAELANGRLAMMAIIGMLRGCRPEFPKVASFKRSLRNKFEDALADLVELLAC</sequence>
<feature type="region of interest" description="Disordered" evidence="6">
    <location>
        <begin position="124"/>
        <end position="163"/>
    </location>
</feature>
<feature type="binding site" description="axial binding residue" evidence="5">
    <location>
        <position position="681"/>
    </location>
    <ligand>
        <name>chlorophyll b</name>
        <dbReference type="ChEBI" id="CHEBI:61721"/>
        <label>1</label>
    </ligand>
    <ligandPart>
        <name>Mg</name>
        <dbReference type="ChEBI" id="CHEBI:25107"/>
    </ligandPart>
</feature>
<dbReference type="GO" id="GO:0009507">
    <property type="term" value="C:chloroplast"/>
    <property type="evidence" value="ECO:0007669"/>
    <property type="project" value="UniProtKB-SubCell"/>
</dbReference>
<dbReference type="GO" id="GO:0016020">
    <property type="term" value="C:membrane"/>
    <property type="evidence" value="ECO:0007669"/>
    <property type="project" value="InterPro"/>
</dbReference>
<evidence type="ECO:0000313" key="7">
    <source>
        <dbReference type="EMBL" id="CAE7583023.1"/>
    </source>
</evidence>
<feature type="binding site" evidence="5">
    <location>
        <position position="676"/>
    </location>
    <ligand>
        <name>chlorophyll a</name>
        <dbReference type="ChEBI" id="CHEBI:58416"/>
        <label>1</label>
    </ligand>
</feature>
<dbReference type="Gene3D" id="1.10.3460.10">
    <property type="entry name" value="Chlorophyll a/b binding protein domain"/>
    <property type="match status" value="2"/>
</dbReference>
<reference evidence="7" key="1">
    <citation type="submission" date="2021-02" db="EMBL/GenBank/DDBJ databases">
        <authorList>
            <person name="Dougan E. K."/>
            <person name="Rhodes N."/>
            <person name="Thang M."/>
            <person name="Chan C."/>
        </authorList>
    </citation>
    <scope>NUCLEOTIDE SEQUENCE</scope>
</reference>
<evidence type="ECO:0000313" key="8">
    <source>
        <dbReference type="Proteomes" id="UP000604046"/>
    </source>
</evidence>
<feature type="binding site" description="axial binding residue" evidence="5">
    <location>
        <position position="740"/>
    </location>
    <ligand>
        <name>chlorophyll b</name>
        <dbReference type="ChEBI" id="CHEBI:61721"/>
        <label>1</label>
    </ligand>
    <ligandPart>
        <name>Mg</name>
        <dbReference type="ChEBI" id="CHEBI:25107"/>
    </ligandPart>
</feature>
<dbReference type="GO" id="GO:0009765">
    <property type="term" value="P:photosynthesis, light harvesting"/>
    <property type="evidence" value="ECO:0007669"/>
    <property type="project" value="InterPro"/>
</dbReference>
<comment type="subcellular location">
    <subcellularLocation>
        <location evidence="1">Plastid</location>
        <location evidence="1">Chloroplast</location>
    </subcellularLocation>
</comment>
<feature type="binding site" evidence="5">
    <location>
        <position position="655"/>
    </location>
    <ligand>
        <name>chlorophyll a</name>
        <dbReference type="ChEBI" id="CHEBI:58416"/>
        <label>1</label>
    </ligand>
</feature>
<dbReference type="InterPro" id="IPR001344">
    <property type="entry name" value="Chloro_AB-bd_pln"/>
</dbReference>
<feature type="binding site" evidence="5">
    <location>
        <position position="785"/>
    </location>
    <ligand>
        <name>chlorophyll a</name>
        <dbReference type="ChEBI" id="CHEBI:58416"/>
        <label>1</label>
    </ligand>
</feature>
<feature type="region of interest" description="Disordered" evidence="6">
    <location>
        <begin position="1"/>
        <end position="74"/>
    </location>
</feature>
<name>A0A812UWT3_9DINO</name>
<accession>A0A812UWT3</accession>
<keyword evidence="4" id="KW-0934">Plastid</keyword>
<dbReference type="Pfam" id="PF00504">
    <property type="entry name" value="Chloroa_b-bind"/>
    <property type="match status" value="2"/>
</dbReference>
<dbReference type="Proteomes" id="UP000604046">
    <property type="component" value="Unassembled WGS sequence"/>
</dbReference>
<evidence type="ECO:0000256" key="4">
    <source>
        <dbReference type="ARBA" id="ARBA00022640"/>
    </source>
</evidence>
<dbReference type="EMBL" id="CAJNDS010002747">
    <property type="protein sequence ID" value="CAE7583023.1"/>
    <property type="molecule type" value="Genomic_DNA"/>
</dbReference>
<evidence type="ECO:0000256" key="1">
    <source>
        <dbReference type="ARBA" id="ARBA00004229"/>
    </source>
</evidence>
<gene>
    <name evidence="7" type="primary">FCPF</name>
    <name evidence="7" type="ORF">SNAT2548_LOCUS33258</name>
</gene>
<keyword evidence="5" id="KW-0148">Chlorophyll</keyword>
<keyword evidence="3" id="KW-0602">Photosynthesis</keyword>
<keyword evidence="2" id="KW-0150">Chloroplast</keyword>
<feature type="binding site" evidence="5">
    <location>
        <position position="788"/>
    </location>
    <ligand>
        <name>chlorophyll a</name>
        <dbReference type="ChEBI" id="CHEBI:58416"/>
        <label>1</label>
    </ligand>
</feature>
<organism evidence="7 8">
    <name type="scientific">Symbiodinium natans</name>
    <dbReference type="NCBI Taxonomy" id="878477"/>
    <lineage>
        <taxon>Eukaryota</taxon>
        <taxon>Sar</taxon>
        <taxon>Alveolata</taxon>
        <taxon>Dinophyceae</taxon>
        <taxon>Suessiales</taxon>
        <taxon>Symbiodiniaceae</taxon>
        <taxon>Symbiodinium</taxon>
    </lineage>
</organism>
<feature type="binding site" evidence="5">
    <location>
        <position position="679"/>
    </location>
    <ligand>
        <name>chlorophyll a</name>
        <dbReference type="ChEBI" id="CHEBI:58416"/>
        <label>1</label>
    </ligand>
</feature>
<evidence type="ECO:0000256" key="3">
    <source>
        <dbReference type="ARBA" id="ARBA00022531"/>
    </source>
</evidence>
<feature type="binding site" evidence="5">
    <location>
        <position position="790"/>
    </location>
    <ligand>
        <name>chlorophyll a</name>
        <dbReference type="ChEBI" id="CHEBI:58416"/>
        <label>1</label>
    </ligand>
</feature>
<dbReference type="PANTHER" id="PTHR21649">
    <property type="entry name" value="CHLOROPHYLL A/B BINDING PROTEIN"/>
    <property type="match status" value="1"/>
</dbReference>
<feature type="region of interest" description="Disordered" evidence="6">
    <location>
        <begin position="536"/>
        <end position="557"/>
    </location>
</feature>
<dbReference type="GO" id="GO:0016168">
    <property type="term" value="F:chlorophyll binding"/>
    <property type="evidence" value="ECO:0007669"/>
    <property type="project" value="UniProtKB-KW"/>
</dbReference>
<comment type="caution">
    <text evidence="7">The sequence shown here is derived from an EMBL/GenBank/DDBJ whole genome shotgun (WGS) entry which is preliminary data.</text>
</comment>
<evidence type="ECO:0000256" key="2">
    <source>
        <dbReference type="ARBA" id="ARBA00022528"/>
    </source>
</evidence>
<evidence type="ECO:0000256" key="5">
    <source>
        <dbReference type="PIRSR" id="PIRSR601344-1"/>
    </source>
</evidence>
<protein>
    <submittedName>
        <fullName evidence="7">FCPF protein</fullName>
    </submittedName>
</protein>
<keyword evidence="8" id="KW-1185">Reference proteome</keyword>
<dbReference type="InterPro" id="IPR022796">
    <property type="entry name" value="Chloroa_b-bind"/>
</dbReference>
<feature type="compositionally biased region" description="Basic and acidic residues" evidence="6">
    <location>
        <begin position="1"/>
        <end position="11"/>
    </location>
</feature>
<dbReference type="SUPFAM" id="SSF103511">
    <property type="entry name" value="Chlorophyll a-b binding protein"/>
    <property type="match status" value="2"/>
</dbReference>
<evidence type="ECO:0000256" key="6">
    <source>
        <dbReference type="SAM" id="MobiDB-lite"/>
    </source>
</evidence>
<feature type="region of interest" description="Disordered" evidence="6">
    <location>
        <begin position="575"/>
        <end position="596"/>
    </location>
</feature>
<feature type="binding site" evidence="5">
    <location>
        <position position="661"/>
    </location>
    <ligand>
        <name>chlorophyll a</name>
        <dbReference type="ChEBI" id="CHEBI:58416"/>
        <label>1</label>
    </ligand>
</feature>
<proteinExistence type="predicted"/>
<keyword evidence="5" id="KW-0157">Chromophore</keyword>
<dbReference type="AlphaFoldDB" id="A0A812UWT3"/>